<gene>
    <name evidence="1" type="ORF">FWK35_00024150</name>
</gene>
<protein>
    <submittedName>
        <fullName evidence="1">Uncharacterized protein</fullName>
    </submittedName>
</protein>
<comment type="caution">
    <text evidence="1">The sequence shown here is derived from an EMBL/GenBank/DDBJ whole genome shotgun (WGS) entry which is preliminary data.</text>
</comment>
<organism evidence="1 2">
    <name type="scientific">Aphis craccivora</name>
    <name type="common">Cowpea aphid</name>
    <dbReference type="NCBI Taxonomy" id="307492"/>
    <lineage>
        <taxon>Eukaryota</taxon>
        <taxon>Metazoa</taxon>
        <taxon>Ecdysozoa</taxon>
        <taxon>Arthropoda</taxon>
        <taxon>Hexapoda</taxon>
        <taxon>Insecta</taxon>
        <taxon>Pterygota</taxon>
        <taxon>Neoptera</taxon>
        <taxon>Paraneoptera</taxon>
        <taxon>Hemiptera</taxon>
        <taxon>Sternorrhyncha</taxon>
        <taxon>Aphidomorpha</taxon>
        <taxon>Aphidoidea</taxon>
        <taxon>Aphididae</taxon>
        <taxon>Aphidini</taxon>
        <taxon>Aphis</taxon>
        <taxon>Aphis</taxon>
    </lineage>
</organism>
<dbReference type="EMBL" id="VUJU01011954">
    <property type="protein sequence ID" value="KAF0709269.1"/>
    <property type="molecule type" value="Genomic_DNA"/>
</dbReference>
<dbReference type="Proteomes" id="UP000478052">
    <property type="component" value="Unassembled WGS sequence"/>
</dbReference>
<name>A0A6G0VWJ4_APHCR</name>
<accession>A0A6G0VWJ4</accession>
<dbReference type="AlphaFoldDB" id="A0A6G0VWJ4"/>
<dbReference type="OrthoDB" id="6618237at2759"/>
<evidence type="ECO:0000313" key="2">
    <source>
        <dbReference type="Proteomes" id="UP000478052"/>
    </source>
</evidence>
<proteinExistence type="predicted"/>
<sequence length="221" mass="25532">VSKGFGLDYENQEQLINTMKTFIQNMRIHDKNTLLPFQKGIIISYTSLLNFYLKGMAGSAMSNSIFWGNILIFNTNTETVLDNYFFENNECLTSQIIKDSDIINNEECHKTKNAILYSKNSSTNVLVQEETFDLLKDFEFEMNTVDAFDSIELECVEYDAGYAVSRYYEKYPQLISTKEEHTMCWTNLLSRGCLKIPSKMLLDGMKLLETCFIKQHGNNES</sequence>
<evidence type="ECO:0000313" key="1">
    <source>
        <dbReference type="EMBL" id="KAF0709269.1"/>
    </source>
</evidence>
<keyword evidence="2" id="KW-1185">Reference proteome</keyword>
<feature type="non-terminal residue" evidence="1">
    <location>
        <position position="1"/>
    </location>
</feature>
<reference evidence="1 2" key="1">
    <citation type="submission" date="2019-08" db="EMBL/GenBank/DDBJ databases">
        <title>Whole genome of Aphis craccivora.</title>
        <authorList>
            <person name="Voronova N.V."/>
            <person name="Shulinski R.S."/>
            <person name="Bandarenka Y.V."/>
            <person name="Zhorov D.G."/>
            <person name="Warner D."/>
        </authorList>
    </citation>
    <scope>NUCLEOTIDE SEQUENCE [LARGE SCALE GENOMIC DNA]</scope>
    <source>
        <strain evidence="1">180601</strain>
        <tissue evidence="1">Whole Body</tissue>
    </source>
</reference>